<keyword evidence="2" id="KW-0255">Endonuclease</keyword>
<organism evidence="2 3">
    <name type="scientific">Eubacterium maltosivorans</name>
    <dbReference type="NCBI Taxonomy" id="2041044"/>
    <lineage>
        <taxon>Bacteria</taxon>
        <taxon>Bacillati</taxon>
        <taxon>Bacillota</taxon>
        <taxon>Clostridia</taxon>
        <taxon>Eubacteriales</taxon>
        <taxon>Eubacteriaceae</taxon>
        <taxon>Eubacterium</taxon>
    </lineage>
</organism>
<dbReference type="GO" id="GO:0004519">
    <property type="term" value="F:endonuclease activity"/>
    <property type="evidence" value="ECO:0007669"/>
    <property type="project" value="UniProtKB-KW"/>
</dbReference>
<dbReference type="InterPro" id="IPR013022">
    <property type="entry name" value="Xyl_isomerase-like_TIM-brl"/>
</dbReference>
<sequence length="321" mass="37553">MKKLINMTVFSHDMDRFEDRGALKDFYKSRGLDGLELQVLWNERLPEKIPQEDVVGVHLRMFPYWLDLWRSDEDALLQEFDKPENWEVYYEGKDKSSILNRLEKELDIAQALNAEYVVFHVSDCRFTETYHNVFHYSDETVIDASCEVINTLLDGKNYTFKFLVENLWWPGLTLTRPEMTERLLRGIHTAQKGIMLDTGHLLHTNLELRTEKEGIDYINKMLDAHGPLCDYICGMHLQQSLSGAYVQKIAQNPPDLKESFWDRFCQCSEHIFNIDAHLPFTHPEVNALIQRISPEYLTLELVSADSVEHGQKLDRQLMALK</sequence>
<keyword evidence="2" id="KW-0540">Nuclease</keyword>
<dbReference type="Proteomes" id="UP000218387">
    <property type="component" value="Chromosome"/>
</dbReference>
<accession>A0A4P9C606</accession>
<dbReference type="KEGG" id="emt:CPZ25_001785"/>
<feature type="domain" description="Xylose isomerase-like TIM barrel" evidence="1">
    <location>
        <begin position="99"/>
        <end position="241"/>
    </location>
</feature>
<protein>
    <submittedName>
        <fullName evidence="2">AP endonuclease</fullName>
    </submittedName>
</protein>
<dbReference type="EMBL" id="CP029487">
    <property type="protein sequence ID" value="QCT70091.1"/>
    <property type="molecule type" value="Genomic_DNA"/>
</dbReference>
<keyword evidence="2" id="KW-0378">Hydrolase</keyword>
<dbReference type="RefSeq" id="WP_096919479.1">
    <property type="nucleotide sequence ID" value="NZ_CP029487.1"/>
</dbReference>
<dbReference type="Gene3D" id="3.20.20.150">
    <property type="entry name" value="Divalent-metal-dependent TIM barrel enzymes"/>
    <property type="match status" value="1"/>
</dbReference>
<dbReference type="SUPFAM" id="SSF51658">
    <property type="entry name" value="Xylose isomerase-like"/>
    <property type="match status" value="1"/>
</dbReference>
<keyword evidence="3" id="KW-1185">Reference proteome</keyword>
<gene>
    <name evidence="2" type="ORF">CPZ25_001785</name>
</gene>
<evidence type="ECO:0000259" key="1">
    <source>
        <dbReference type="Pfam" id="PF01261"/>
    </source>
</evidence>
<dbReference type="InterPro" id="IPR036237">
    <property type="entry name" value="Xyl_isomerase-like_sf"/>
</dbReference>
<proteinExistence type="predicted"/>
<evidence type="ECO:0000313" key="2">
    <source>
        <dbReference type="EMBL" id="QCT70091.1"/>
    </source>
</evidence>
<name>A0A4P9C606_EUBML</name>
<dbReference type="Pfam" id="PF01261">
    <property type="entry name" value="AP_endonuc_2"/>
    <property type="match status" value="1"/>
</dbReference>
<reference evidence="2 3" key="1">
    <citation type="submission" date="2018-05" db="EMBL/GenBank/DDBJ databases">
        <title>Genome comparison of Eubacterium sp.</title>
        <authorList>
            <person name="Feng Y."/>
            <person name="Sanchez-Andrea I."/>
            <person name="Stams A.J.M."/>
            <person name="De Vos W.M."/>
        </authorList>
    </citation>
    <scope>NUCLEOTIDE SEQUENCE [LARGE SCALE GENOMIC DNA]</scope>
    <source>
        <strain evidence="2 3">YI</strain>
    </source>
</reference>
<dbReference type="AlphaFoldDB" id="A0A4P9C606"/>
<evidence type="ECO:0000313" key="3">
    <source>
        <dbReference type="Proteomes" id="UP000218387"/>
    </source>
</evidence>